<evidence type="ECO:0000313" key="3">
    <source>
        <dbReference type="Ensembl" id="ENSCCRP00015055752.1"/>
    </source>
</evidence>
<dbReference type="AlphaFoldDB" id="A0A8C1Z5X7"/>
<proteinExistence type="predicted"/>
<keyword evidence="1" id="KW-0472">Membrane</keyword>
<dbReference type="Gene3D" id="2.60.40.10">
    <property type="entry name" value="Immunoglobulins"/>
    <property type="match status" value="1"/>
</dbReference>
<dbReference type="InterPro" id="IPR036179">
    <property type="entry name" value="Ig-like_dom_sf"/>
</dbReference>
<dbReference type="SUPFAM" id="SSF48726">
    <property type="entry name" value="Immunoglobulin"/>
    <property type="match status" value="1"/>
</dbReference>
<accession>A0A8C1Z5X7</accession>
<keyword evidence="1" id="KW-0812">Transmembrane</keyword>
<protein>
    <submittedName>
        <fullName evidence="3">Zgc:171490</fullName>
    </submittedName>
</protein>
<dbReference type="PANTHER" id="PTHR21063:SF4">
    <property type="entry name" value="CD48 ANTIGEN-RELATED"/>
    <property type="match status" value="1"/>
</dbReference>
<evidence type="ECO:0000256" key="1">
    <source>
        <dbReference type="SAM" id="Phobius"/>
    </source>
</evidence>
<feature type="domain" description="Immunoglobulin V-set" evidence="2">
    <location>
        <begin position="5"/>
        <end position="95"/>
    </location>
</feature>
<feature type="transmembrane region" description="Helical" evidence="1">
    <location>
        <begin position="111"/>
        <end position="134"/>
    </location>
</feature>
<dbReference type="InterPro" id="IPR013783">
    <property type="entry name" value="Ig-like_fold"/>
</dbReference>
<dbReference type="InterPro" id="IPR013106">
    <property type="entry name" value="Ig_V-set"/>
</dbReference>
<name>A0A8C1Z5X7_CYPCA</name>
<keyword evidence="1" id="KW-1133">Transmembrane helix</keyword>
<dbReference type="Proteomes" id="UP000694700">
    <property type="component" value="Unplaced"/>
</dbReference>
<dbReference type="PANTHER" id="PTHR21063">
    <property type="entry name" value="LFA-3"/>
    <property type="match status" value="1"/>
</dbReference>
<reference evidence="3" key="1">
    <citation type="submission" date="2025-08" db="UniProtKB">
        <authorList>
            <consortium name="Ensembl"/>
        </authorList>
    </citation>
    <scope>IDENTIFICATION</scope>
</reference>
<sequence length="146" mass="16372">ILFEGDSVTLYTGVEASKLNYITWYFNDTCIAQINGNFSHNCTDVQCNNGTERFRDRLKLDNQNGSLTIMDIRTTDSGVYTLQIICSSSSSMKRFNVTVFCDSDAVLNFPAVGICVIVVFLLMSATVTAGVIYCRQKKYKPQIMKM</sequence>
<evidence type="ECO:0000313" key="4">
    <source>
        <dbReference type="Proteomes" id="UP000694700"/>
    </source>
</evidence>
<dbReference type="Ensembl" id="ENSCCRT00015057607.1">
    <property type="protein sequence ID" value="ENSCCRP00015055752.1"/>
    <property type="gene ID" value="ENSCCRG00015022941.1"/>
</dbReference>
<dbReference type="Pfam" id="PF07686">
    <property type="entry name" value="V-set"/>
    <property type="match status" value="1"/>
</dbReference>
<evidence type="ECO:0000259" key="2">
    <source>
        <dbReference type="Pfam" id="PF07686"/>
    </source>
</evidence>
<organism evidence="3 4">
    <name type="scientific">Cyprinus carpio</name>
    <name type="common">Common carp</name>
    <dbReference type="NCBI Taxonomy" id="7962"/>
    <lineage>
        <taxon>Eukaryota</taxon>
        <taxon>Metazoa</taxon>
        <taxon>Chordata</taxon>
        <taxon>Craniata</taxon>
        <taxon>Vertebrata</taxon>
        <taxon>Euteleostomi</taxon>
        <taxon>Actinopterygii</taxon>
        <taxon>Neopterygii</taxon>
        <taxon>Teleostei</taxon>
        <taxon>Ostariophysi</taxon>
        <taxon>Cypriniformes</taxon>
        <taxon>Cyprinidae</taxon>
        <taxon>Cyprininae</taxon>
        <taxon>Cyprinus</taxon>
    </lineage>
</organism>